<sequence>MMCPAQNLTNKKIRFWCCLMNLAHSQEVTLVGEVIGEMSLTKGSRGLSHNIKQAEGVAMDASGNIYIVSEPNRFYRLYPSIIALTGWHASPFCY</sequence>
<gene>
    <name evidence="4" type="ORF">NCTC8622_02327</name>
</gene>
<dbReference type="Pfam" id="PF06977">
    <property type="entry name" value="SdiA-regulated"/>
    <property type="match status" value="1"/>
</dbReference>
<organism evidence="4 5">
    <name type="scientific">Escherichia coli</name>
    <dbReference type="NCBI Taxonomy" id="562"/>
    <lineage>
        <taxon>Bacteria</taxon>
        <taxon>Pseudomonadati</taxon>
        <taxon>Pseudomonadota</taxon>
        <taxon>Gammaproteobacteria</taxon>
        <taxon>Enterobacterales</taxon>
        <taxon>Enterobacteriaceae</taxon>
        <taxon>Escherichia</taxon>
    </lineage>
</organism>
<protein>
    <submittedName>
        <fullName evidence="4">SdiA-regulated domain protein</fullName>
    </submittedName>
</protein>
<evidence type="ECO:0000256" key="2">
    <source>
        <dbReference type="ARBA" id="ARBA00022475"/>
    </source>
</evidence>
<keyword evidence="3" id="KW-0472">Membrane</keyword>
<dbReference type="SUPFAM" id="SSF50956">
    <property type="entry name" value="Thermostable phytase (3-phytase)"/>
    <property type="match status" value="1"/>
</dbReference>
<evidence type="ECO:0000256" key="3">
    <source>
        <dbReference type="ARBA" id="ARBA00023136"/>
    </source>
</evidence>
<dbReference type="EMBL" id="UGCP01000002">
    <property type="protein sequence ID" value="STI83308.1"/>
    <property type="molecule type" value="Genomic_DNA"/>
</dbReference>
<evidence type="ECO:0000256" key="1">
    <source>
        <dbReference type="ARBA" id="ARBA00004162"/>
    </source>
</evidence>
<reference evidence="4 5" key="1">
    <citation type="submission" date="2018-06" db="EMBL/GenBank/DDBJ databases">
        <authorList>
            <consortium name="Pathogen Informatics"/>
            <person name="Doyle S."/>
        </authorList>
    </citation>
    <scope>NUCLEOTIDE SEQUENCE [LARGE SCALE GENOMIC DNA]</scope>
    <source>
        <strain evidence="4 5">NCTC8622</strain>
    </source>
</reference>
<comment type="subcellular location">
    <subcellularLocation>
        <location evidence="1">Cell membrane</location>
        <topology evidence="1">Single-pass membrane protein</topology>
    </subcellularLocation>
</comment>
<proteinExistence type="predicted"/>
<accession>A0A376U2L4</accession>
<evidence type="ECO:0000313" key="4">
    <source>
        <dbReference type="EMBL" id="STI83308.1"/>
    </source>
</evidence>
<keyword evidence="2" id="KW-1003">Cell membrane</keyword>
<name>A0A376U2L4_ECOLX</name>
<dbReference type="InterPro" id="IPR009722">
    <property type="entry name" value="YjiK/CarP"/>
</dbReference>
<dbReference type="Proteomes" id="UP000254079">
    <property type="component" value="Unassembled WGS sequence"/>
</dbReference>
<dbReference type="GO" id="GO:0005886">
    <property type="term" value="C:plasma membrane"/>
    <property type="evidence" value="ECO:0007669"/>
    <property type="project" value="UniProtKB-SubCell"/>
</dbReference>
<dbReference type="AlphaFoldDB" id="A0A376U2L4"/>
<evidence type="ECO:0000313" key="5">
    <source>
        <dbReference type="Proteomes" id="UP000254079"/>
    </source>
</evidence>